<gene>
    <name evidence="1" type="ORF">B0F90DRAFT_1927295</name>
</gene>
<evidence type="ECO:0000313" key="2">
    <source>
        <dbReference type="Proteomes" id="UP001203297"/>
    </source>
</evidence>
<evidence type="ECO:0000313" key="1">
    <source>
        <dbReference type="EMBL" id="KAI0296296.1"/>
    </source>
</evidence>
<proteinExistence type="predicted"/>
<protein>
    <recommendedName>
        <fullName evidence="3">Crinkler (CRN) family protein</fullName>
    </recommendedName>
</protein>
<dbReference type="PANTHER" id="PTHR33129">
    <property type="entry name" value="PROTEIN KINASE DOMAIN-CONTAINING PROTEIN-RELATED"/>
    <property type="match status" value="1"/>
</dbReference>
<dbReference type="AlphaFoldDB" id="A0AAD4QIQ0"/>
<keyword evidence="2" id="KW-1185">Reference proteome</keyword>
<sequence length="652" mass="74584">MHPPIDPASNRDEISTAIKAIVFPSTAVQELSPTKELSQYWKNNPDRGQLHLIVQVPLVERPEKRRKLDDNQEYKIKEVLEAAQYLYKTIWKTPFDQIVEPFHAPELEKSFNYLSTESLSNLGLSTLGYGERVLLIRKEYDIAFDMIEEASLKRREISSGGIIVSGHPGIGKTCFLFYLLLRSLCSGRPTALQVRSTYYLLFEDTGVKLYNHKSGSPPDGTWALVDSNEEVTIPCKTFLRSCQTGTTYVVQTTSPKVDRWKSWRKHRNADLYFMDYFSWDEIHALGFVQFFGLQGVFSFQLRIARSTMLNLSVEDLKNHYEKWGPSARTLINVTRNSRYLVTHESLLQGIVSEFVKDFDGHTKDLDAMRVCHRLVTIRPKFLDPEKRGASIGEIPTEYLNNLVLDAIGGRTAEKQLEFFNLINNHASFKGSAGFMFEMFVFAWLSSQEHPNGEGLDCTPVDSDSPSLTIPVCGGWSPFTSNPEDLGDHETPFCLKPDAKTFPTIDVIICTNDHLITVQATISGTHSANPEGFNLLFNGLPAKFRNNRTWCHVFVTDKEESAQMLQHHWARKPITLSDEDGEKNIVIRVYSCVLNPVRSHEAQDDEQGLWRKLKQMRRELMRRELIPMGPTGTFQRWTKIELTFMEMSFLYLP</sequence>
<name>A0AAD4QIQ0_9AGAM</name>
<dbReference type="InterPro" id="IPR052980">
    <property type="entry name" value="Crinkler_effector"/>
</dbReference>
<evidence type="ECO:0008006" key="3">
    <source>
        <dbReference type="Google" id="ProtNLM"/>
    </source>
</evidence>
<organism evidence="1 2">
    <name type="scientific">Multifurca ochricompacta</name>
    <dbReference type="NCBI Taxonomy" id="376703"/>
    <lineage>
        <taxon>Eukaryota</taxon>
        <taxon>Fungi</taxon>
        <taxon>Dikarya</taxon>
        <taxon>Basidiomycota</taxon>
        <taxon>Agaricomycotina</taxon>
        <taxon>Agaricomycetes</taxon>
        <taxon>Russulales</taxon>
        <taxon>Russulaceae</taxon>
        <taxon>Multifurca</taxon>
    </lineage>
</organism>
<dbReference type="EMBL" id="WTXG01000050">
    <property type="protein sequence ID" value="KAI0296296.1"/>
    <property type="molecule type" value="Genomic_DNA"/>
</dbReference>
<reference evidence="1" key="1">
    <citation type="journal article" date="2022" name="New Phytol.">
        <title>Evolutionary transition to the ectomycorrhizal habit in the genomes of a hyperdiverse lineage of mushroom-forming fungi.</title>
        <authorList>
            <person name="Looney B."/>
            <person name="Miyauchi S."/>
            <person name="Morin E."/>
            <person name="Drula E."/>
            <person name="Courty P.E."/>
            <person name="Kohler A."/>
            <person name="Kuo A."/>
            <person name="LaButti K."/>
            <person name="Pangilinan J."/>
            <person name="Lipzen A."/>
            <person name="Riley R."/>
            <person name="Andreopoulos W."/>
            <person name="He G."/>
            <person name="Johnson J."/>
            <person name="Nolan M."/>
            <person name="Tritt A."/>
            <person name="Barry K.W."/>
            <person name="Grigoriev I.V."/>
            <person name="Nagy L.G."/>
            <person name="Hibbett D."/>
            <person name="Henrissat B."/>
            <person name="Matheny P.B."/>
            <person name="Labbe J."/>
            <person name="Martin F.M."/>
        </authorList>
    </citation>
    <scope>NUCLEOTIDE SEQUENCE</scope>
    <source>
        <strain evidence="1">BPL690</strain>
    </source>
</reference>
<accession>A0AAD4QIQ0</accession>
<comment type="caution">
    <text evidence="1">The sequence shown here is derived from an EMBL/GenBank/DDBJ whole genome shotgun (WGS) entry which is preliminary data.</text>
</comment>
<dbReference type="PANTHER" id="PTHR33129:SF1">
    <property type="entry name" value="ATP-BINDING PROTEIN"/>
    <property type="match status" value="1"/>
</dbReference>
<dbReference type="Proteomes" id="UP001203297">
    <property type="component" value="Unassembled WGS sequence"/>
</dbReference>